<dbReference type="Proteomes" id="UP000324222">
    <property type="component" value="Unassembled WGS sequence"/>
</dbReference>
<name>A0A5B7FZZ3_PORTR</name>
<evidence type="ECO:0000256" key="1">
    <source>
        <dbReference type="SAM" id="MobiDB-lite"/>
    </source>
</evidence>
<feature type="region of interest" description="Disordered" evidence="1">
    <location>
        <begin position="66"/>
        <end position="90"/>
    </location>
</feature>
<sequence>MQLQGSSFPCGVVTKHLSMKGEGGRNKKARFVHRQPSADPRLKLLRGPTNDPGTHVYCYTQAVTRQNQHAGNKSVGGKVVRANPEAEEKV</sequence>
<dbReference type="AlphaFoldDB" id="A0A5B7FZZ3"/>
<evidence type="ECO:0000313" key="3">
    <source>
        <dbReference type="Proteomes" id="UP000324222"/>
    </source>
</evidence>
<comment type="caution">
    <text evidence="2">The sequence shown here is derived from an EMBL/GenBank/DDBJ whole genome shotgun (WGS) entry which is preliminary data.</text>
</comment>
<protein>
    <submittedName>
        <fullName evidence="2">Uncharacterized protein</fullName>
    </submittedName>
</protein>
<organism evidence="2 3">
    <name type="scientific">Portunus trituberculatus</name>
    <name type="common">Swimming crab</name>
    <name type="synonym">Neptunus trituberculatus</name>
    <dbReference type="NCBI Taxonomy" id="210409"/>
    <lineage>
        <taxon>Eukaryota</taxon>
        <taxon>Metazoa</taxon>
        <taxon>Ecdysozoa</taxon>
        <taxon>Arthropoda</taxon>
        <taxon>Crustacea</taxon>
        <taxon>Multicrustacea</taxon>
        <taxon>Malacostraca</taxon>
        <taxon>Eumalacostraca</taxon>
        <taxon>Eucarida</taxon>
        <taxon>Decapoda</taxon>
        <taxon>Pleocyemata</taxon>
        <taxon>Brachyura</taxon>
        <taxon>Eubrachyura</taxon>
        <taxon>Portunoidea</taxon>
        <taxon>Portunidae</taxon>
        <taxon>Portuninae</taxon>
        <taxon>Portunus</taxon>
    </lineage>
</organism>
<gene>
    <name evidence="2" type="ORF">E2C01_044731</name>
</gene>
<proteinExistence type="predicted"/>
<accession>A0A5B7FZZ3</accession>
<evidence type="ECO:0000313" key="2">
    <source>
        <dbReference type="EMBL" id="MPC50897.1"/>
    </source>
</evidence>
<keyword evidence="3" id="KW-1185">Reference proteome</keyword>
<reference evidence="2 3" key="1">
    <citation type="submission" date="2019-05" db="EMBL/GenBank/DDBJ databases">
        <title>Another draft genome of Portunus trituberculatus and its Hox gene families provides insights of decapod evolution.</title>
        <authorList>
            <person name="Jeong J.-H."/>
            <person name="Song I."/>
            <person name="Kim S."/>
            <person name="Choi T."/>
            <person name="Kim D."/>
            <person name="Ryu S."/>
            <person name="Kim W."/>
        </authorList>
    </citation>
    <scope>NUCLEOTIDE SEQUENCE [LARGE SCALE GENOMIC DNA]</scope>
    <source>
        <tissue evidence="2">Muscle</tissue>
    </source>
</reference>
<dbReference type="EMBL" id="VSRR010009795">
    <property type="protein sequence ID" value="MPC50897.1"/>
    <property type="molecule type" value="Genomic_DNA"/>
</dbReference>